<sequence>MELVASHWIYLIGILLIVLTMLFRKNVLVPAILMTFVVGFAFSGSIISGFQTIFMSSLVAASELFNIFLIIAIMTALLQSLDSVGASEQMVRPFSKVMTNATVSYIVLIAVTYGISLFFWPTPAVPLVGALLLPVAVRAGLPPLYAAGAIALAGQGMALSSDYMIQIAPMLSATAAGVSVSSVADRALVLSLITGVVAMILMYLFFRNERKQFTDKSKRSGARDFKIKHARTRTWKSTLFSTLTPVVFAAVILYMLYTALFTDLQYEGSSGAALIGGVSVILLVLISCFYRPKHVLDDVSNHLVDGFLFAFKAMGPVIPIAGFFFLGSGDFSSAILGIEQAPSFLFDIVRAGEHLIPSHPAFTAFGLLFVGMLTGLDGSGFSGLPLTGALAGALAPVSGIEPATLAAIGQMGAIWVGGGTLIAWSSLVAVAGVAKVNVQQLVRLCFIPVVVGLLISTLVALLLW</sequence>
<feature type="transmembrane region" description="Helical" evidence="6">
    <location>
        <begin position="6"/>
        <end position="23"/>
    </location>
</feature>
<protein>
    <submittedName>
        <fullName evidence="7">Membrane protein</fullName>
    </submittedName>
</protein>
<evidence type="ECO:0000256" key="5">
    <source>
        <dbReference type="ARBA" id="ARBA00023136"/>
    </source>
</evidence>
<feature type="transmembrane region" description="Helical" evidence="6">
    <location>
        <begin position="28"/>
        <end position="47"/>
    </location>
</feature>
<feature type="transmembrane region" description="Helical" evidence="6">
    <location>
        <begin position="414"/>
        <end position="434"/>
    </location>
</feature>
<evidence type="ECO:0000313" key="7">
    <source>
        <dbReference type="EMBL" id="MBM7841036.1"/>
    </source>
</evidence>
<evidence type="ECO:0000256" key="1">
    <source>
        <dbReference type="ARBA" id="ARBA00004651"/>
    </source>
</evidence>
<feature type="transmembrane region" description="Helical" evidence="6">
    <location>
        <begin position="99"/>
        <end position="121"/>
    </location>
</feature>
<evidence type="ECO:0000256" key="2">
    <source>
        <dbReference type="ARBA" id="ARBA00022475"/>
    </source>
</evidence>
<organism evidence="7 8">
    <name type="scientific">Shouchella xiaoxiensis</name>
    <dbReference type="NCBI Taxonomy" id="766895"/>
    <lineage>
        <taxon>Bacteria</taxon>
        <taxon>Bacillati</taxon>
        <taxon>Bacillota</taxon>
        <taxon>Bacilli</taxon>
        <taxon>Bacillales</taxon>
        <taxon>Bacillaceae</taxon>
        <taxon>Shouchella</taxon>
    </lineage>
</organism>
<dbReference type="Proteomes" id="UP001179280">
    <property type="component" value="Unassembled WGS sequence"/>
</dbReference>
<keyword evidence="3 6" id="KW-0812">Transmembrane</keyword>
<dbReference type="RefSeq" id="WP_204468960.1">
    <property type="nucleotide sequence ID" value="NZ_JAFBCV010000020.1"/>
</dbReference>
<dbReference type="Pfam" id="PF03606">
    <property type="entry name" value="DcuC"/>
    <property type="match status" value="1"/>
</dbReference>
<comment type="subcellular location">
    <subcellularLocation>
        <location evidence="1">Cell membrane</location>
        <topology evidence="1">Multi-pass membrane protein</topology>
    </subcellularLocation>
</comment>
<feature type="transmembrane region" description="Helical" evidence="6">
    <location>
        <begin position="272"/>
        <end position="290"/>
    </location>
</feature>
<comment type="caution">
    <text evidence="7">The sequence shown here is derived from an EMBL/GenBank/DDBJ whole genome shotgun (WGS) entry which is preliminary data.</text>
</comment>
<keyword evidence="8" id="KW-1185">Reference proteome</keyword>
<keyword evidence="2" id="KW-1003">Cell membrane</keyword>
<proteinExistence type="predicted"/>
<name>A0ABS2T0Q9_9BACI</name>
<feature type="transmembrane region" description="Helical" evidence="6">
    <location>
        <begin position="359"/>
        <end position="376"/>
    </location>
</feature>
<evidence type="ECO:0000313" key="8">
    <source>
        <dbReference type="Proteomes" id="UP001179280"/>
    </source>
</evidence>
<dbReference type="EMBL" id="JAFBCV010000020">
    <property type="protein sequence ID" value="MBM7841036.1"/>
    <property type="molecule type" value="Genomic_DNA"/>
</dbReference>
<feature type="transmembrane region" description="Helical" evidence="6">
    <location>
        <begin position="127"/>
        <end position="151"/>
    </location>
</feature>
<accession>A0ABS2T0Q9</accession>
<reference evidence="7" key="1">
    <citation type="submission" date="2021-01" db="EMBL/GenBank/DDBJ databases">
        <title>Genomic Encyclopedia of Type Strains, Phase IV (KMG-IV): sequencing the most valuable type-strain genomes for metagenomic binning, comparative biology and taxonomic classification.</title>
        <authorList>
            <person name="Goeker M."/>
        </authorList>
    </citation>
    <scope>NUCLEOTIDE SEQUENCE</scope>
    <source>
        <strain evidence="7">DSM 21943</strain>
    </source>
</reference>
<feature type="transmembrane region" description="Helical" evidence="6">
    <location>
        <begin position="187"/>
        <end position="206"/>
    </location>
</feature>
<feature type="transmembrane region" description="Helical" evidence="6">
    <location>
        <begin position="53"/>
        <end position="78"/>
    </location>
</feature>
<keyword evidence="4 6" id="KW-1133">Transmembrane helix</keyword>
<feature type="transmembrane region" description="Helical" evidence="6">
    <location>
        <begin position="302"/>
        <end position="326"/>
    </location>
</feature>
<feature type="transmembrane region" description="Helical" evidence="6">
    <location>
        <begin position="441"/>
        <end position="463"/>
    </location>
</feature>
<feature type="transmembrane region" description="Helical" evidence="6">
    <location>
        <begin position="238"/>
        <end position="260"/>
    </location>
</feature>
<evidence type="ECO:0000256" key="3">
    <source>
        <dbReference type="ARBA" id="ARBA00022692"/>
    </source>
</evidence>
<dbReference type="InterPro" id="IPR018385">
    <property type="entry name" value="C4_dicarb_anaerob_car-like"/>
</dbReference>
<evidence type="ECO:0000256" key="6">
    <source>
        <dbReference type="SAM" id="Phobius"/>
    </source>
</evidence>
<keyword evidence="5 6" id="KW-0472">Membrane</keyword>
<gene>
    <name evidence="7" type="ORF">JOC54_004335</name>
</gene>
<evidence type="ECO:0000256" key="4">
    <source>
        <dbReference type="ARBA" id="ARBA00022989"/>
    </source>
</evidence>
<feature type="transmembrane region" description="Helical" evidence="6">
    <location>
        <begin position="388"/>
        <end position="408"/>
    </location>
</feature>